<dbReference type="SUPFAM" id="SSF159501">
    <property type="entry name" value="EreA/ChaN-like"/>
    <property type="match status" value="1"/>
</dbReference>
<gene>
    <name evidence="2" type="ORF">SAMN05421818_1072</name>
</gene>
<dbReference type="EMBL" id="FNDQ01000007">
    <property type="protein sequence ID" value="SDH56746.1"/>
    <property type="molecule type" value="Genomic_DNA"/>
</dbReference>
<dbReference type="SUPFAM" id="SSF49464">
    <property type="entry name" value="Carboxypeptidase regulatory domain-like"/>
    <property type="match status" value="1"/>
</dbReference>
<dbReference type="Gene3D" id="1.20.1440.30">
    <property type="entry name" value="Biosynthetic Protein domain"/>
    <property type="match status" value="1"/>
</dbReference>
<keyword evidence="3" id="KW-1185">Reference proteome</keyword>
<evidence type="ECO:0000313" key="2">
    <source>
        <dbReference type="EMBL" id="SDH56746.1"/>
    </source>
</evidence>
<dbReference type="InterPro" id="IPR007815">
    <property type="entry name" value="Emycin_Estase"/>
</dbReference>
<name>A0A1G8DGD1_9FLAO</name>
<feature type="chain" id="PRO_5017222214" evidence="1">
    <location>
        <begin position="19"/>
        <end position="798"/>
    </location>
</feature>
<protein>
    <submittedName>
        <fullName evidence="2">Erythromycin esterase homolog</fullName>
    </submittedName>
</protein>
<dbReference type="Gene3D" id="3.40.1660.10">
    <property type="entry name" value="EreA-like (biosynthetic domain)"/>
    <property type="match status" value="1"/>
</dbReference>
<dbReference type="RefSeq" id="WP_090407102.1">
    <property type="nucleotide sequence ID" value="NZ_FNDQ01000007.1"/>
</dbReference>
<dbReference type="STRING" id="702745.SAMN05421818_1072"/>
<accession>A0A1G8DGD1</accession>
<dbReference type="Proteomes" id="UP000243588">
    <property type="component" value="Unassembled WGS sequence"/>
</dbReference>
<dbReference type="InterPro" id="IPR052036">
    <property type="entry name" value="Hydrolase/PRTase-associated"/>
</dbReference>
<dbReference type="Gene3D" id="3.30.1870.10">
    <property type="entry name" value="EreA-like, domain 2"/>
    <property type="match status" value="1"/>
</dbReference>
<dbReference type="Pfam" id="PF05139">
    <property type="entry name" value="Erythro_esteras"/>
    <property type="match status" value="1"/>
</dbReference>
<reference evidence="3" key="1">
    <citation type="submission" date="2016-10" db="EMBL/GenBank/DDBJ databases">
        <authorList>
            <person name="Varghese N."/>
            <person name="Submissions S."/>
        </authorList>
    </citation>
    <scope>NUCLEOTIDE SEQUENCE [LARGE SCALE GENOMIC DNA]</scope>
    <source>
        <strain evidence="3">DSM 23313</strain>
    </source>
</reference>
<dbReference type="Gene3D" id="2.60.40.1120">
    <property type="entry name" value="Carboxypeptidase-like, regulatory domain"/>
    <property type="match status" value="1"/>
</dbReference>
<evidence type="ECO:0000256" key="1">
    <source>
        <dbReference type="SAM" id="SignalP"/>
    </source>
</evidence>
<organism evidence="2 3">
    <name type="scientific">Myroides phaeus</name>
    <dbReference type="NCBI Taxonomy" id="702745"/>
    <lineage>
        <taxon>Bacteria</taxon>
        <taxon>Pseudomonadati</taxon>
        <taxon>Bacteroidota</taxon>
        <taxon>Flavobacteriia</taxon>
        <taxon>Flavobacteriales</taxon>
        <taxon>Flavobacteriaceae</taxon>
        <taxon>Myroides</taxon>
    </lineage>
</organism>
<keyword evidence="1" id="KW-0732">Signal</keyword>
<feature type="signal peptide" evidence="1">
    <location>
        <begin position="1"/>
        <end position="18"/>
    </location>
</feature>
<sequence>MRLLMTFISCFMLTLANAQELQTKPLFPPNSKDLSDLSFLKEELQNKQMVMLGELTHAYTTIFEAKIRVFQYLHQELGFNTFAIESPMYDIYKMNQQGFDADVFNNAIWGIWSQDDAFQELVQYIETNNIKVIGFDSQVQNSANFIEDFFDFCDQHKIAIKLDQDDLGIVLEGLLENAKYDNSDIKATAFLKEMNRIIKQIELLPDSDTTYHWQQFTKGVLAVAEDAITTKEPILTSDFATKDLNIRDKQMADNLLSYNKRHPTEKIAVWGDNIHVMYSNPNSGNVYAREFVSMGKHIQDALQDKVYSLATLHANDSIFDSSTKIWHEAPIAANSFEGELVQLGTPNLFISSNQEAMHQPKSTRLLHYVDFSAERLDLFHDGYLFIHKVSSPYIDFNKRKSAAKKTENTTIEQVTIATEKFIGQLIDKYTNQPIAYATIILKDLELYRVTDENGYYELPFVPSTQANATFEVQAMGYNPLLVSLHKLQKTELVEPNYEELAEIVIKKQLSAKEIVKAAIANKGKNHPDSPYNFMRYSRTIENVNDKNTLDLELITKDYDQGYLSSFITTQRLEQINWNNKKDKNLKYVSQLLQFRENPIRYANILHKRKYKKFKLNFMESKDANEDNLYIIAFETDRNKWNYTNRTYPTKYSGVLYIDKESFAIIKVIENWEITLNEVEIAKRFKGYPRFADVIQFVSKEENITSFAKVLDDNKYYANSYFNRAFNEYTNKENKKGSNVYLTDSYAYDFTNENIDVIPYEHRVKDLTRFDRATYDKVFWDNFFQEHPDFVLKNKYTKE</sequence>
<dbReference type="InterPro" id="IPR008969">
    <property type="entry name" value="CarboxyPept-like_regulatory"/>
</dbReference>
<dbReference type="PANTHER" id="PTHR31299:SF0">
    <property type="entry name" value="ESTERASE, PUTATIVE (AFU_ORTHOLOGUE AFUA_1G05850)-RELATED"/>
    <property type="match status" value="1"/>
</dbReference>
<dbReference type="AlphaFoldDB" id="A0A1G8DGD1"/>
<proteinExistence type="predicted"/>
<dbReference type="PANTHER" id="PTHR31299">
    <property type="entry name" value="ESTERASE, PUTATIVE (AFU_ORTHOLOGUE AFUA_1G05850)-RELATED"/>
    <property type="match status" value="1"/>
</dbReference>
<evidence type="ECO:0000313" key="3">
    <source>
        <dbReference type="Proteomes" id="UP000243588"/>
    </source>
</evidence>
<dbReference type="GO" id="GO:0046677">
    <property type="term" value="P:response to antibiotic"/>
    <property type="evidence" value="ECO:0007669"/>
    <property type="project" value="InterPro"/>
</dbReference>
<dbReference type="CDD" id="cd14728">
    <property type="entry name" value="Ere-like"/>
    <property type="match status" value="1"/>
</dbReference>
<dbReference type="Pfam" id="PF13715">
    <property type="entry name" value="CarbopepD_reg_2"/>
    <property type="match status" value="1"/>
</dbReference>